<dbReference type="Pfam" id="PF00005">
    <property type="entry name" value="ABC_tran"/>
    <property type="match status" value="1"/>
</dbReference>
<reference evidence="7 8" key="1">
    <citation type="journal article" date="2019" name="Int. J. Syst. Evol. Microbiol.">
        <title>The Global Catalogue of Microorganisms (GCM) 10K type strain sequencing project: providing services to taxonomists for standard genome sequencing and annotation.</title>
        <authorList>
            <consortium name="The Broad Institute Genomics Platform"/>
            <consortium name="The Broad Institute Genome Sequencing Center for Infectious Disease"/>
            <person name="Wu L."/>
            <person name="Ma J."/>
        </authorList>
    </citation>
    <scope>NUCLEOTIDE SEQUENCE [LARGE SCALE GENOMIC DNA]</scope>
    <source>
        <strain evidence="7 8">CGMCC 1.15824</strain>
    </source>
</reference>
<dbReference type="SUPFAM" id="SSF52540">
    <property type="entry name" value="P-loop containing nucleoside triphosphate hydrolases"/>
    <property type="match status" value="1"/>
</dbReference>
<dbReference type="Gene3D" id="3.40.50.300">
    <property type="entry name" value="P-loop containing nucleotide triphosphate hydrolases"/>
    <property type="match status" value="1"/>
</dbReference>
<comment type="caution">
    <text evidence="7">The sequence shown here is derived from an EMBL/GenBank/DDBJ whole genome shotgun (WGS) entry which is preliminary data.</text>
</comment>
<name>A0ABD5QEM5_9EURY</name>
<dbReference type="GO" id="GO:0005524">
    <property type="term" value="F:ATP binding"/>
    <property type="evidence" value="ECO:0007669"/>
    <property type="project" value="UniProtKB-KW"/>
</dbReference>
<evidence type="ECO:0000259" key="6">
    <source>
        <dbReference type="PROSITE" id="PS50893"/>
    </source>
</evidence>
<comment type="similarity">
    <text evidence="1">Belongs to the ABC transporter superfamily.</text>
</comment>
<feature type="region of interest" description="Disordered" evidence="5">
    <location>
        <begin position="1"/>
        <end position="22"/>
    </location>
</feature>
<dbReference type="PANTHER" id="PTHR42711">
    <property type="entry name" value="ABC TRANSPORTER ATP-BINDING PROTEIN"/>
    <property type="match status" value="1"/>
</dbReference>
<keyword evidence="2" id="KW-0813">Transport</keyword>
<keyword evidence="4 7" id="KW-0067">ATP-binding</keyword>
<evidence type="ECO:0000313" key="7">
    <source>
        <dbReference type="EMBL" id="MFC4988020.1"/>
    </source>
</evidence>
<dbReference type="SMART" id="SM00382">
    <property type="entry name" value="AAA"/>
    <property type="match status" value="1"/>
</dbReference>
<dbReference type="InterPro" id="IPR050763">
    <property type="entry name" value="ABC_transporter_ATP-binding"/>
</dbReference>
<evidence type="ECO:0000256" key="3">
    <source>
        <dbReference type="ARBA" id="ARBA00022741"/>
    </source>
</evidence>
<dbReference type="RefSeq" id="WP_224826968.1">
    <property type="nucleotide sequence ID" value="NZ_JAIVEF010000001.1"/>
</dbReference>
<keyword evidence="3" id="KW-0547">Nucleotide-binding</keyword>
<evidence type="ECO:0000256" key="1">
    <source>
        <dbReference type="ARBA" id="ARBA00005417"/>
    </source>
</evidence>
<evidence type="ECO:0000256" key="2">
    <source>
        <dbReference type="ARBA" id="ARBA00022448"/>
    </source>
</evidence>
<dbReference type="Proteomes" id="UP001595925">
    <property type="component" value="Unassembled WGS sequence"/>
</dbReference>
<evidence type="ECO:0000256" key="4">
    <source>
        <dbReference type="ARBA" id="ARBA00022840"/>
    </source>
</evidence>
<dbReference type="PROSITE" id="PS50893">
    <property type="entry name" value="ABC_TRANSPORTER_2"/>
    <property type="match status" value="1"/>
</dbReference>
<keyword evidence="8" id="KW-1185">Reference proteome</keyword>
<dbReference type="AlphaFoldDB" id="A0ABD5QEM5"/>
<dbReference type="PANTHER" id="PTHR42711:SF5">
    <property type="entry name" value="ABC TRANSPORTER ATP-BINDING PROTEIN NATA"/>
    <property type="match status" value="1"/>
</dbReference>
<protein>
    <submittedName>
        <fullName evidence="7">ABC transporter ATP-binding protein</fullName>
    </submittedName>
</protein>
<feature type="domain" description="ABC transporter" evidence="6">
    <location>
        <begin position="29"/>
        <end position="262"/>
    </location>
</feature>
<dbReference type="EMBL" id="JBHSJG010000036">
    <property type="protein sequence ID" value="MFC4988020.1"/>
    <property type="molecule type" value="Genomic_DNA"/>
</dbReference>
<organism evidence="7 8">
    <name type="scientific">Saliphagus infecundisoli</name>
    <dbReference type="NCBI Taxonomy" id="1849069"/>
    <lineage>
        <taxon>Archaea</taxon>
        <taxon>Methanobacteriati</taxon>
        <taxon>Methanobacteriota</taxon>
        <taxon>Stenosarchaea group</taxon>
        <taxon>Halobacteria</taxon>
        <taxon>Halobacteriales</taxon>
        <taxon>Natrialbaceae</taxon>
        <taxon>Saliphagus</taxon>
    </lineage>
</organism>
<accession>A0ABD5QEM5</accession>
<evidence type="ECO:0000256" key="5">
    <source>
        <dbReference type="SAM" id="MobiDB-lite"/>
    </source>
</evidence>
<sequence>MSDTLSAGSGRSAAVGREEGSNDAADPVLVVEGLTKTYGTGEEAVRAVDDLSVSIDRGTVVGLLGPNGAGKTTTIKTLLGLVLPDSGRVRIDGTDPLASPRDAYRSVGAMLEGARNVYWRLTVRENLRYFARLAGRPADPDRIDELIDGVGLAEKADTTVNELSRGMKQKASLACTLARETPIAFLDEPTLGLDVESSRELRGELRRMAGEKRTIVVSSHDMDVIEDVCDRVIVMNEGRIVADDTVENLVDAFRTQAYRVTVEGDLLEETRKTLEDRFGAGKWTRSGDRLSFEATRVTGEAFYDLVDSLRAADCRFVSVDSLETDLEEAFLHVVSDDRAGAESREGKR</sequence>
<dbReference type="InterPro" id="IPR003439">
    <property type="entry name" value="ABC_transporter-like_ATP-bd"/>
</dbReference>
<dbReference type="CDD" id="cd03230">
    <property type="entry name" value="ABC_DR_subfamily_A"/>
    <property type="match status" value="1"/>
</dbReference>
<dbReference type="InterPro" id="IPR027417">
    <property type="entry name" value="P-loop_NTPase"/>
</dbReference>
<dbReference type="InterPro" id="IPR003593">
    <property type="entry name" value="AAA+_ATPase"/>
</dbReference>
<gene>
    <name evidence="7" type="ORF">ACFPFO_09695</name>
</gene>
<evidence type="ECO:0000313" key="8">
    <source>
        <dbReference type="Proteomes" id="UP001595925"/>
    </source>
</evidence>
<proteinExistence type="inferred from homology"/>